<keyword evidence="2" id="KW-0472">Membrane</keyword>
<gene>
    <name evidence="3" type="ORF">C1280_35130</name>
</gene>
<name>A0A2Z3HDP6_9BACT</name>
<dbReference type="EMBL" id="CP025958">
    <property type="protein sequence ID" value="AWM41717.1"/>
    <property type="molecule type" value="Genomic_DNA"/>
</dbReference>
<sequence length="493" mass="45079">MLLTVPAGVKCRAARRSGFTLLELLLAAVLAAALLTALYMAMSVTVRQTQVSRDASDVEHLYRGVFNKFSTDLSGTLAPLPPKSGGNAAPGGGTVLTATDTGSTASATGATGTGGTGSTGSATGAAGATTTTGSTGTGTDTSTPSTTDTATAVEASPSFQGGVVGTDKQLTVYAGRTPESYTRFGDSGDQARSDQRQIVYWIGEGGGLYRRERPWITGDTLNDDPDPSAPDAVLLAEEVVDLTFEYTDGSGTWETEWDGATPGPDGVTPLGPPRAIKVTLTMRIPLSKNEVVEKTVTHVIAVRAAPGTYTVPLVEAPVDGATGVTDSGTTGSTTDGSGATAGGATGGTGGGMGGAGGGRGGAAGGGGGAGGGGMGGGAGRGGAGGEMGGGGGGGGGRGGAAGGAGGGGGGMGGGGGRGGATGGGGGAGGGGRGGAAGGGGGAGGGGMGAGGGGGGRGGATGGGGAGGGGGGRGGAATGGGGGGGGRGGAGGGR</sequence>
<feature type="transmembrane region" description="Helical" evidence="2">
    <location>
        <begin position="21"/>
        <end position="42"/>
    </location>
</feature>
<feature type="compositionally biased region" description="Low complexity" evidence="1">
    <location>
        <begin position="97"/>
        <end position="110"/>
    </location>
</feature>
<evidence type="ECO:0000313" key="4">
    <source>
        <dbReference type="Proteomes" id="UP000245802"/>
    </source>
</evidence>
<organism evidence="3 4">
    <name type="scientific">Gemmata obscuriglobus</name>
    <dbReference type="NCBI Taxonomy" id="114"/>
    <lineage>
        <taxon>Bacteria</taxon>
        <taxon>Pseudomonadati</taxon>
        <taxon>Planctomycetota</taxon>
        <taxon>Planctomycetia</taxon>
        <taxon>Gemmatales</taxon>
        <taxon>Gemmataceae</taxon>
        <taxon>Gemmata</taxon>
    </lineage>
</organism>
<reference evidence="3 4" key="1">
    <citation type="submission" date="2018-01" db="EMBL/GenBank/DDBJ databases">
        <title>G. obscuriglobus.</title>
        <authorList>
            <person name="Franke J."/>
            <person name="Blomberg W."/>
            <person name="Selmecki A."/>
        </authorList>
    </citation>
    <scope>NUCLEOTIDE SEQUENCE [LARGE SCALE GENOMIC DNA]</scope>
    <source>
        <strain evidence="3 4">DSM 5831</strain>
    </source>
</reference>
<keyword evidence="2" id="KW-0812">Transmembrane</keyword>
<keyword evidence="4" id="KW-1185">Reference proteome</keyword>
<feature type="compositionally biased region" description="Low complexity" evidence="1">
    <location>
        <begin position="119"/>
        <end position="152"/>
    </location>
</feature>
<proteinExistence type="predicted"/>
<accession>A0A2Z3HDP6</accession>
<evidence type="ECO:0000256" key="1">
    <source>
        <dbReference type="SAM" id="MobiDB-lite"/>
    </source>
</evidence>
<dbReference type="InterPro" id="IPR012902">
    <property type="entry name" value="N_methyl_site"/>
</dbReference>
<feature type="region of interest" description="Disordered" evidence="1">
    <location>
        <begin position="425"/>
        <end position="493"/>
    </location>
</feature>
<dbReference type="AlphaFoldDB" id="A0A2Z3HDP6"/>
<dbReference type="Pfam" id="PF07963">
    <property type="entry name" value="N_methyl"/>
    <property type="match status" value="1"/>
</dbReference>
<dbReference type="KEGG" id="gog:C1280_35130"/>
<feature type="region of interest" description="Disordered" evidence="1">
    <location>
        <begin position="77"/>
        <end position="163"/>
    </location>
</feature>
<dbReference type="PROSITE" id="PS00409">
    <property type="entry name" value="PROKAR_NTER_METHYL"/>
    <property type="match status" value="1"/>
</dbReference>
<dbReference type="RefSeq" id="WP_063744609.1">
    <property type="nucleotide sequence ID" value="NZ_CP025958.1"/>
</dbReference>
<evidence type="ECO:0000256" key="2">
    <source>
        <dbReference type="SAM" id="Phobius"/>
    </source>
</evidence>
<dbReference type="Proteomes" id="UP000245802">
    <property type="component" value="Chromosome"/>
</dbReference>
<dbReference type="SUPFAM" id="SSF54523">
    <property type="entry name" value="Pili subunits"/>
    <property type="match status" value="1"/>
</dbReference>
<keyword evidence="2" id="KW-1133">Transmembrane helix</keyword>
<dbReference type="NCBIfam" id="TIGR02532">
    <property type="entry name" value="IV_pilin_GFxxxE"/>
    <property type="match status" value="1"/>
</dbReference>
<protein>
    <submittedName>
        <fullName evidence="3">Prepilin-type N-terminal cleavage/methylation domain-containing protein</fullName>
    </submittedName>
</protein>
<feature type="region of interest" description="Disordered" evidence="1">
    <location>
        <begin position="320"/>
        <end position="345"/>
    </location>
</feature>
<evidence type="ECO:0000313" key="3">
    <source>
        <dbReference type="EMBL" id="AWM41717.1"/>
    </source>
</evidence>
<feature type="compositionally biased region" description="Low complexity" evidence="1">
    <location>
        <begin position="320"/>
        <end position="338"/>
    </location>
</feature>
<dbReference type="InterPro" id="IPR045584">
    <property type="entry name" value="Pilin-like"/>
</dbReference>